<dbReference type="Pfam" id="PF08341">
    <property type="entry name" value="TED"/>
    <property type="match status" value="1"/>
</dbReference>
<feature type="transmembrane region" description="Helical" evidence="5">
    <location>
        <begin position="364"/>
        <end position="385"/>
    </location>
</feature>
<dbReference type="InterPro" id="IPR019931">
    <property type="entry name" value="LPXTG_anchor"/>
</dbReference>
<sequence>MSALPAAAEKPKVEPDSGNDVKGMGIWLTDKDGKLLDGNRNEGGVNAFYAGLIGLKITTGGQSQKAQAYCVELPTPLEDGRPLEEVPWGEHPNPKFAENAGKINWILQNTFPQRSVEEVAKQFDLPISKKSVLITATQAAIWHFSDGSVLRADDSTQEVDDVDKEVHDLYEYLVAKAQPLEEPKPTLGIDPAERAGKAGERIGPFTVSSTADQVVLTADLPQGVSLVRGDGTPLDLADPNARSAAAAQTITDVWVQVDEGVEPGSVEFSVSASTELRVGRLFISVDKNQATQSLIIADAEKSNVVAKAKASWTEGVVVTTTTAAPTTTTTVEATTTTAAPTTTTTAVASGGGNDDDLANTGASIFVPLLIGVGLLGAGAAALLVVRRKRAA</sequence>
<keyword evidence="2" id="KW-0964">Secreted</keyword>
<keyword evidence="5" id="KW-1133">Transmembrane helix</keyword>
<dbReference type="RefSeq" id="WP_310311018.1">
    <property type="nucleotide sequence ID" value="NZ_BAAAXB010000001.1"/>
</dbReference>
<protein>
    <submittedName>
        <fullName evidence="7">TQXA domain-containing protein/LPXTG-motif cell wall-anchored protein</fullName>
    </submittedName>
</protein>
<dbReference type="Proteomes" id="UP001268819">
    <property type="component" value="Unassembled WGS sequence"/>
</dbReference>
<evidence type="ECO:0000256" key="4">
    <source>
        <dbReference type="ARBA" id="ARBA00023088"/>
    </source>
</evidence>
<dbReference type="InterPro" id="IPR013552">
    <property type="entry name" value="Thioester_dom"/>
</dbReference>
<comment type="caution">
    <text evidence="7">The sequence shown here is derived from an EMBL/GenBank/DDBJ whole genome shotgun (WGS) entry which is preliminary data.</text>
</comment>
<evidence type="ECO:0000313" key="8">
    <source>
        <dbReference type="Proteomes" id="UP001268819"/>
    </source>
</evidence>
<dbReference type="EMBL" id="JAVDSG010000001">
    <property type="protein sequence ID" value="MDR6597581.1"/>
    <property type="molecule type" value="Genomic_DNA"/>
</dbReference>
<keyword evidence="4" id="KW-0572">Peptidoglycan-anchor</keyword>
<evidence type="ECO:0000256" key="2">
    <source>
        <dbReference type="ARBA" id="ARBA00022525"/>
    </source>
</evidence>
<keyword evidence="5" id="KW-0812">Transmembrane</keyword>
<gene>
    <name evidence="7" type="ORF">J2S66_005965</name>
</gene>
<keyword evidence="3" id="KW-0732">Signal</keyword>
<evidence type="ECO:0000256" key="1">
    <source>
        <dbReference type="ARBA" id="ARBA00022512"/>
    </source>
</evidence>
<evidence type="ECO:0000313" key="7">
    <source>
        <dbReference type="EMBL" id="MDR6597581.1"/>
    </source>
</evidence>
<dbReference type="Gene3D" id="1.10.150.480">
    <property type="match status" value="1"/>
</dbReference>
<evidence type="ECO:0000256" key="3">
    <source>
        <dbReference type="ARBA" id="ARBA00022729"/>
    </source>
</evidence>
<organism evidence="7 8">
    <name type="scientific">Saccharothrix longispora</name>
    <dbReference type="NCBI Taxonomy" id="33920"/>
    <lineage>
        <taxon>Bacteria</taxon>
        <taxon>Bacillati</taxon>
        <taxon>Actinomycetota</taxon>
        <taxon>Actinomycetes</taxon>
        <taxon>Pseudonocardiales</taxon>
        <taxon>Pseudonocardiaceae</taxon>
        <taxon>Saccharothrix</taxon>
    </lineage>
</organism>
<proteinExistence type="predicted"/>
<dbReference type="PROSITE" id="PS50847">
    <property type="entry name" value="GRAM_POS_ANCHORING"/>
    <property type="match status" value="1"/>
</dbReference>
<dbReference type="InterPro" id="IPR023849">
    <property type="entry name" value="TQXA_dom"/>
</dbReference>
<accession>A0ABU1Q3Y6</accession>
<dbReference type="NCBIfam" id="TIGR03934">
    <property type="entry name" value="TQXA_dom"/>
    <property type="match status" value="1"/>
</dbReference>
<reference evidence="7 8" key="1">
    <citation type="submission" date="2023-07" db="EMBL/GenBank/DDBJ databases">
        <title>Sequencing the genomes of 1000 actinobacteria strains.</title>
        <authorList>
            <person name="Klenk H.-P."/>
        </authorList>
    </citation>
    <scope>NUCLEOTIDE SEQUENCE [LARGE SCALE GENOMIC DNA]</scope>
    <source>
        <strain evidence="7 8">DSM 43749</strain>
    </source>
</reference>
<keyword evidence="8" id="KW-1185">Reference proteome</keyword>
<keyword evidence="5" id="KW-0472">Membrane</keyword>
<name>A0ABU1Q3Y6_9PSEU</name>
<dbReference type="NCBIfam" id="TIGR01167">
    <property type="entry name" value="LPXTG_anchor"/>
    <property type="match status" value="1"/>
</dbReference>
<feature type="domain" description="Gram-positive cocci surface proteins LPxTG" evidence="6">
    <location>
        <begin position="357"/>
        <end position="391"/>
    </location>
</feature>
<evidence type="ECO:0000256" key="5">
    <source>
        <dbReference type="SAM" id="Phobius"/>
    </source>
</evidence>
<keyword evidence="1" id="KW-0134">Cell wall</keyword>
<evidence type="ECO:0000259" key="6">
    <source>
        <dbReference type="PROSITE" id="PS50847"/>
    </source>
</evidence>